<sequence length="216" mass="25187">MSKYVDFDKSSRNSTFDRDILPGGPVTASYEKYIHNIFRPGNRLPKPDGVSFRASTMLRMQDLLGSSALDESYDNDIIQSPFDKMFDDLGLTGLDDKNYDNYIYKPKQSSEYFAIKNQSSFPNFRANYSREYDYSSFKQKSDDNWRKSNKQVIIDSKDSASSPLSPYMYLDYQYVKPQDTRIVGSNFVQITFRPRDSFLEKIDRTLAEVRAMPRYL</sequence>
<proteinExistence type="predicted"/>
<evidence type="ECO:0000313" key="2">
    <source>
        <dbReference type="Proteomes" id="UP000038040"/>
    </source>
</evidence>
<name>A0A158Q2Q4_DRAME</name>
<dbReference type="EMBL" id="UYYG01001151">
    <property type="protein sequence ID" value="VDN54992.1"/>
    <property type="molecule type" value="Genomic_DNA"/>
</dbReference>
<accession>A0A158Q2Q4</accession>
<evidence type="ECO:0000313" key="3">
    <source>
        <dbReference type="Proteomes" id="UP000274756"/>
    </source>
</evidence>
<evidence type="ECO:0000313" key="1">
    <source>
        <dbReference type="EMBL" id="VDN54992.1"/>
    </source>
</evidence>
<dbReference type="OrthoDB" id="5833420at2759"/>
<keyword evidence="3" id="KW-1185">Reference proteome</keyword>
<gene>
    <name evidence="1" type="ORF">DME_LOCUS4965</name>
</gene>
<dbReference type="WBParaSite" id="DME_0000060501-mRNA-1">
    <property type="protein sequence ID" value="DME_0000060501-mRNA-1"/>
    <property type="gene ID" value="DME_0000060501"/>
</dbReference>
<dbReference type="AlphaFoldDB" id="A0A158Q2Q4"/>
<dbReference type="Proteomes" id="UP000274756">
    <property type="component" value="Unassembled WGS sequence"/>
</dbReference>
<evidence type="ECO:0000313" key="4">
    <source>
        <dbReference type="WBParaSite" id="DME_0000060501-mRNA-1"/>
    </source>
</evidence>
<dbReference type="Proteomes" id="UP000038040">
    <property type="component" value="Unplaced"/>
</dbReference>
<protein>
    <submittedName>
        <fullName evidence="1 4">Uncharacterized protein</fullName>
    </submittedName>
</protein>
<reference evidence="1 3" key="2">
    <citation type="submission" date="2018-11" db="EMBL/GenBank/DDBJ databases">
        <authorList>
            <consortium name="Pathogen Informatics"/>
        </authorList>
    </citation>
    <scope>NUCLEOTIDE SEQUENCE [LARGE SCALE GENOMIC DNA]</scope>
</reference>
<organism evidence="2 4">
    <name type="scientific">Dracunculus medinensis</name>
    <name type="common">Guinea worm</name>
    <dbReference type="NCBI Taxonomy" id="318479"/>
    <lineage>
        <taxon>Eukaryota</taxon>
        <taxon>Metazoa</taxon>
        <taxon>Ecdysozoa</taxon>
        <taxon>Nematoda</taxon>
        <taxon>Chromadorea</taxon>
        <taxon>Rhabditida</taxon>
        <taxon>Spirurina</taxon>
        <taxon>Dracunculoidea</taxon>
        <taxon>Dracunculidae</taxon>
        <taxon>Dracunculus</taxon>
    </lineage>
</organism>
<reference evidence="4" key="1">
    <citation type="submission" date="2016-04" db="UniProtKB">
        <authorList>
            <consortium name="WormBaseParasite"/>
        </authorList>
    </citation>
    <scope>IDENTIFICATION</scope>
</reference>